<dbReference type="PRINTS" id="PR00111">
    <property type="entry name" value="ABHYDROLASE"/>
</dbReference>
<sequence length="277" mass="29618">MPFTTIGDVELFYTDEGTGALTLVLLHGWTCDSHDWIHQLPFLTESWRVLAFDSRGHGRSSAPASGYTPHDLADEVVDFVDQMQLERVVLVGHSLGGVVASIVASRDPDRIAGVVVIDPPYGFDEEGAQRNLGLVGALHAGPANEVVAGFFGVLEGPHTPPHLITWHRRRALGSPERVVAAVAEGTHGSMDSIVNLPHTLGLITARRVPTLAIHISSAKAEWEGGLMHDPLSRSVAFENAGHWVHQEEPAAVNAVIGDWIGRVASSGVDRQPSGSGQ</sequence>
<dbReference type="RefSeq" id="WP_136427626.1">
    <property type="nucleotide sequence ID" value="NZ_SSSM01000005.1"/>
</dbReference>
<dbReference type="Gene3D" id="3.40.50.1820">
    <property type="entry name" value="alpha/beta hydrolase"/>
    <property type="match status" value="1"/>
</dbReference>
<feature type="domain" description="AB hydrolase-1" evidence="1">
    <location>
        <begin position="22"/>
        <end position="123"/>
    </location>
</feature>
<name>A0A4S4FJ99_9MICO</name>
<dbReference type="SUPFAM" id="SSF53474">
    <property type="entry name" value="alpha/beta-Hydrolases"/>
    <property type="match status" value="1"/>
</dbReference>
<dbReference type="Pfam" id="PF00561">
    <property type="entry name" value="Abhydrolase_1"/>
    <property type="match status" value="1"/>
</dbReference>
<dbReference type="EMBL" id="SSSM01000005">
    <property type="protein sequence ID" value="THG29295.1"/>
    <property type="molecule type" value="Genomic_DNA"/>
</dbReference>
<keyword evidence="2" id="KW-0378">Hydrolase</keyword>
<dbReference type="GO" id="GO:0003676">
    <property type="term" value="F:nucleic acid binding"/>
    <property type="evidence" value="ECO:0007669"/>
    <property type="project" value="InterPro"/>
</dbReference>
<dbReference type="GO" id="GO:0016787">
    <property type="term" value="F:hydrolase activity"/>
    <property type="evidence" value="ECO:0007669"/>
    <property type="project" value="UniProtKB-KW"/>
</dbReference>
<evidence type="ECO:0000313" key="2">
    <source>
        <dbReference type="EMBL" id="THG29295.1"/>
    </source>
</evidence>
<dbReference type="GO" id="GO:0008168">
    <property type="term" value="F:methyltransferase activity"/>
    <property type="evidence" value="ECO:0007669"/>
    <property type="project" value="InterPro"/>
</dbReference>
<dbReference type="PRINTS" id="PR00412">
    <property type="entry name" value="EPOXHYDRLASE"/>
</dbReference>
<accession>A0A4S4FJ99</accession>
<organism evidence="2 3">
    <name type="scientific">Naasia lichenicola</name>
    <dbReference type="NCBI Taxonomy" id="2565933"/>
    <lineage>
        <taxon>Bacteria</taxon>
        <taxon>Bacillati</taxon>
        <taxon>Actinomycetota</taxon>
        <taxon>Actinomycetes</taxon>
        <taxon>Micrococcales</taxon>
        <taxon>Microbacteriaceae</taxon>
        <taxon>Naasia</taxon>
    </lineage>
</organism>
<reference evidence="2 3" key="1">
    <citation type="submission" date="2019-04" db="EMBL/GenBank/DDBJ databases">
        <authorList>
            <person name="Jiang L."/>
        </authorList>
    </citation>
    <scope>NUCLEOTIDE SEQUENCE [LARGE SCALE GENOMIC DNA]</scope>
    <source>
        <strain evidence="2 3">YIM 131853</strain>
    </source>
</reference>
<dbReference type="PROSITE" id="PS00092">
    <property type="entry name" value="N6_MTASE"/>
    <property type="match status" value="1"/>
</dbReference>
<evidence type="ECO:0000313" key="3">
    <source>
        <dbReference type="Proteomes" id="UP000309133"/>
    </source>
</evidence>
<gene>
    <name evidence="2" type="ORF">E6C64_11275</name>
</gene>
<comment type="caution">
    <text evidence="2">The sequence shown here is derived from an EMBL/GenBank/DDBJ whole genome shotgun (WGS) entry which is preliminary data.</text>
</comment>
<dbReference type="InterPro" id="IPR000073">
    <property type="entry name" value="AB_hydrolase_1"/>
</dbReference>
<evidence type="ECO:0000259" key="1">
    <source>
        <dbReference type="Pfam" id="PF00561"/>
    </source>
</evidence>
<proteinExistence type="predicted"/>
<dbReference type="AlphaFoldDB" id="A0A4S4FJ99"/>
<dbReference type="InterPro" id="IPR002052">
    <property type="entry name" value="DNA_methylase_N6_adenine_CS"/>
</dbReference>
<dbReference type="InterPro" id="IPR050266">
    <property type="entry name" value="AB_hydrolase_sf"/>
</dbReference>
<dbReference type="PANTHER" id="PTHR43798">
    <property type="entry name" value="MONOACYLGLYCEROL LIPASE"/>
    <property type="match status" value="1"/>
</dbReference>
<dbReference type="InterPro" id="IPR000639">
    <property type="entry name" value="Epox_hydrolase-like"/>
</dbReference>
<dbReference type="InterPro" id="IPR029058">
    <property type="entry name" value="AB_hydrolase_fold"/>
</dbReference>
<dbReference type="OrthoDB" id="2987348at2"/>
<dbReference type="Proteomes" id="UP000309133">
    <property type="component" value="Unassembled WGS sequence"/>
</dbReference>
<protein>
    <submittedName>
        <fullName evidence="2">Alpha/beta hydrolase</fullName>
    </submittedName>
</protein>
<dbReference type="GO" id="GO:0032259">
    <property type="term" value="P:methylation"/>
    <property type="evidence" value="ECO:0007669"/>
    <property type="project" value="InterPro"/>
</dbReference>
<keyword evidence="3" id="KW-1185">Reference proteome</keyword>